<name>A0A0F7TN05_PENBI</name>
<sequence length="268" mass="30494">MEQPVQILSFNRVKSNSTFTISVHHGDGTVTPLYEVLASNLEPNLTISRLQSVYAPPQQLPPIPSQHSYGYAPPAQPSPYPFQQQQPHQYQTTYFPQQYQPQQPLQPQPQQYHPYQMPTPPQQTRTPIGNVTLSSSMSSKITFSVHNQTDLKLKRPDLFSSAHQFTHPRYGTLSWKESDLHDKKYKLLDSNKNVLARFDKYKPAGQTTISSFWQSSKHGKGWVFSIYVNADPEFLDWIMVTGLGVVEYRITSDRAWGEALVEGIDSGV</sequence>
<keyword evidence="3" id="KW-1185">Reference proteome</keyword>
<dbReference type="AlphaFoldDB" id="A0A0F7TN05"/>
<protein>
    <submittedName>
        <fullName evidence="2">Uncharacterized protein</fullName>
    </submittedName>
</protein>
<dbReference type="Proteomes" id="UP000042958">
    <property type="component" value="Unassembled WGS sequence"/>
</dbReference>
<organism evidence="2 3">
    <name type="scientific">Penicillium brasilianum</name>
    <dbReference type="NCBI Taxonomy" id="104259"/>
    <lineage>
        <taxon>Eukaryota</taxon>
        <taxon>Fungi</taxon>
        <taxon>Dikarya</taxon>
        <taxon>Ascomycota</taxon>
        <taxon>Pezizomycotina</taxon>
        <taxon>Eurotiomycetes</taxon>
        <taxon>Eurotiomycetidae</taxon>
        <taxon>Eurotiales</taxon>
        <taxon>Aspergillaceae</taxon>
        <taxon>Penicillium</taxon>
    </lineage>
</organism>
<reference evidence="3" key="1">
    <citation type="journal article" date="2015" name="Genome Announc.">
        <title>Draft genome sequence of the fungus Penicillium brasilianum MG11.</title>
        <authorList>
            <person name="Horn F."/>
            <person name="Linde J."/>
            <person name="Mattern D.J."/>
            <person name="Walther G."/>
            <person name="Guthke R."/>
            <person name="Brakhage A.A."/>
            <person name="Valiante V."/>
        </authorList>
    </citation>
    <scope>NUCLEOTIDE SEQUENCE [LARGE SCALE GENOMIC DNA]</scope>
    <source>
        <strain evidence="3">MG11</strain>
    </source>
</reference>
<accession>A0A0F7TN05</accession>
<gene>
    <name evidence="2" type="ORF">PMG11_06750</name>
</gene>
<evidence type="ECO:0000313" key="3">
    <source>
        <dbReference type="Proteomes" id="UP000042958"/>
    </source>
</evidence>
<dbReference type="OrthoDB" id="4725912at2759"/>
<dbReference type="EMBL" id="CDHK01000006">
    <property type="protein sequence ID" value="CEJ58079.1"/>
    <property type="molecule type" value="Genomic_DNA"/>
</dbReference>
<evidence type="ECO:0000313" key="2">
    <source>
        <dbReference type="EMBL" id="CEJ58079.1"/>
    </source>
</evidence>
<evidence type="ECO:0000256" key="1">
    <source>
        <dbReference type="SAM" id="MobiDB-lite"/>
    </source>
</evidence>
<feature type="region of interest" description="Disordered" evidence="1">
    <location>
        <begin position="57"/>
        <end position="123"/>
    </location>
</feature>
<dbReference type="SUPFAM" id="SSF81995">
    <property type="entry name" value="beta-sandwich domain of Sec23/24"/>
    <property type="match status" value="1"/>
</dbReference>
<proteinExistence type="predicted"/>
<dbReference type="STRING" id="104259.A0A0F7TN05"/>
<feature type="compositionally biased region" description="Low complexity" evidence="1">
    <location>
        <begin position="81"/>
        <end position="123"/>
    </location>
</feature>